<evidence type="ECO:0000313" key="1">
    <source>
        <dbReference type="EMBL" id="EHJ14936.1"/>
    </source>
</evidence>
<dbReference type="SUPFAM" id="SSF52317">
    <property type="entry name" value="Class I glutamine amidotransferase-like"/>
    <property type="match status" value="1"/>
</dbReference>
<dbReference type="AlphaFoldDB" id="G5IYP2"/>
<organism evidence="1 2">
    <name type="scientific">Crocosphaera watsonii WH 0003</name>
    <dbReference type="NCBI Taxonomy" id="423471"/>
    <lineage>
        <taxon>Bacteria</taxon>
        <taxon>Bacillati</taxon>
        <taxon>Cyanobacteriota</taxon>
        <taxon>Cyanophyceae</taxon>
        <taxon>Oscillatoriophycideae</taxon>
        <taxon>Chroococcales</taxon>
        <taxon>Aphanothecaceae</taxon>
        <taxon>Crocosphaera</taxon>
    </lineage>
</organism>
<comment type="caution">
    <text evidence="1">The sequence shown here is derived from an EMBL/GenBank/DDBJ whole genome shotgun (WGS) entry which is preliminary data.</text>
</comment>
<dbReference type="GeneID" id="88764347"/>
<dbReference type="Proteomes" id="UP000003477">
    <property type="component" value="Unassembled WGS sequence"/>
</dbReference>
<sequence length="461" mass="52690">MTSEKKQNNQLKWRLNPGYLIERGSDLESTLIFFGRFLADRSSQDPLPEKTLFSEQGTFEWGEIPPLEKVINSEEDWQFILQNPQIFRSSLFIIEPWDHVGINELSETVRASKNIAFIAQKIADCDSILFPVWQTGTLNLDSVIPILSASMAVILEGGNASVHNPTEWTYPNCSRENMLTLVEHLLLSRSPQSAPVIMICVSHQLAAESNIRLLQNAVNDVINTEKNSRDEDDEALLCLKAICEKIRSVGENIKIEKRDGRIVAQGWNDINFSVVLNEDKEIGERHLLPYKTPKAKNSMIPIELLEAHQVMAHEYEGIIDRMILEHGRDVAISMFHYDEVNEESILFANWAYMALHNAIVPHRYIIAGSHLSWLLQLPYSVKILASTEANGEILTECSCTCINYKDFETNKIRRSFTCQFHPELLNDLREIGKRPEPSYSELKESDGIRLLIRLLYHGMQE</sequence>
<gene>
    <name evidence="1" type="ORF">CWATWH0003_0410</name>
</gene>
<name>G5IYP2_CROWT</name>
<dbReference type="InterPro" id="IPR029062">
    <property type="entry name" value="Class_I_gatase-like"/>
</dbReference>
<evidence type="ECO:0000313" key="2">
    <source>
        <dbReference type="Proteomes" id="UP000003477"/>
    </source>
</evidence>
<reference evidence="1 2" key="1">
    <citation type="journal article" date="2011" name="Front. Microbiol.">
        <title>Two Strains of Crocosphaera watsonii with Highly Conserved Genomes are Distinguished by Strain-Specific Features.</title>
        <authorList>
            <person name="Bench S.R."/>
            <person name="Ilikchyan I.N."/>
            <person name="Tripp H.J."/>
            <person name="Zehr J.P."/>
        </authorList>
    </citation>
    <scope>NUCLEOTIDE SEQUENCE [LARGE SCALE GENOMIC DNA]</scope>
    <source>
        <strain evidence="1 2">WH 0003</strain>
    </source>
</reference>
<dbReference type="PATRIC" id="fig|423471.3.peg.379"/>
<protein>
    <submittedName>
        <fullName evidence="1">Uncharacterized protein</fullName>
    </submittedName>
</protein>
<dbReference type="EMBL" id="AESD01000069">
    <property type="protein sequence ID" value="EHJ14936.1"/>
    <property type="molecule type" value="Genomic_DNA"/>
</dbReference>
<dbReference type="RefSeq" id="WP_007309046.1">
    <property type="nucleotide sequence ID" value="NZ_AESD01000069.1"/>
</dbReference>
<accession>G5IYP2</accession>
<proteinExistence type="predicted"/>